<dbReference type="InterPro" id="IPR013328">
    <property type="entry name" value="6PGD_dom2"/>
</dbReference>
<dbReference type="InterPro" id="IPR018376">
    <property type="entry name" value="Enoyl-CoA_hyd/isom_CS"/>
</dbReference>
<dbReference type="AlphaFoldDB" id="A0A830FQ37"/>
<dbReference type="InterPro" id="IPR008927">
    <property type="entry name" value="6-PGluconate_DH-like_C_sf"/>
</dbReference>
<comment type="subcellular location">
    <subcellularLocation>
        <location evidence="1">Peroxisome</location>
    </subcellularLocation>
</comment>
<dbReference type="GO" id="GO:0070403">
    <property type="term" value="F:NAD+ binding"/>
    <property type="evidence" value="ECO:0007669"/>
    <property type="project" value="InterPro"/>
</dbReference>
<keyword evidence="9" id="KW-0443">Lipid metabolism</keyword>
<evidence type="ECO:0000256" key="14">
    <source>
        <dbReference type="RuleBase" id="RU003707"/>
    </source>
</evidence>
<comment type="subunit">
    <text evidence="5">Monomer.</text>
</comment>
<evidence type="ECO:0000256" key="10">
    <source>
        <dbReference type="ARBA" id="ARBA00023140"/>
    </source>
</evidence>
<organism evidence="17 18">
    <name type="scientific">Halarchaeum rubridurum</name>
    <dbReference type="NCBI Taxonomy" id="489911"/>
    <lineage>
        <taxon>Archaea</taxon>
        <taxon>Methanobacteriati</taxon>
        <taxon>Methanobacteriota</taxon>
        <taxon>Stenosarchaea group</taxon>
        <taxon>Halobacteria</taxon>
        <taxon>Halobacteriales</taxon>
        <taxon>Halobacteriaceae</taxon>
    </lineage>
</organism>
<dbReference type="SUPFAM" id="SSF51735">
    <property type="entry name" value="NAD(P)-binding Rossmann-fold domains"/>
    <property type="match status" value="1"/>
</dbReference>
<dbReference type="GO" id="GO:0004300">
    <property type="term" value="F:enoyl-CoA hydratase activity"/>
    <property type="evidence" value="ECO:0007669"/>
    <property type="project" value="UniProtKB-ARBA"/>
</dbReference>
<evidence type="ECO:0000256" key="9">
    <source>
        <dbReference type="ARBA" id="ARBA00023098"/>
    </source>
</evidence>
<protein>
    <submittedName>
        <fullName evidence="17">3-hydroxyacyl-CoA dehydrogenase</fullName>
    </submittedName>
</protein>
<gene>
    <name evidence="17" type="ORF">GCM10009017_07370</name>
</gene>
<dbReference type="Proteomes" id="UP000614609">
    <property type="component" value="Unassembled WGS sequence"/>
</dbReference>
<proteinExistence type="inferred from homology"/>
<keyword evidence="7" id="KW-0560">Oxidoreductase</keyword>
<keyword evidence="8" id="KW-0520">NAD</keyword>
<dbReference type="PANTHER" id="PTHR23309">
    <property type="entry name" value="3-HYDROXYACYL-COA DEHYROGENASE"/>
    <property type="match status" value="1"/>
</dbReference>
<sequence>MDGTMGREIDTVAVLGAGSMGHGIAEVSAIAGYDVFLRDIEESYVEDGYEQLKWSVGKLAEKGQLDEDPEDVLERVRTTTDLAEAVGDADLVVEAIPEDLEMKRGLFADVEAATDEGTILATNTSSLRVTDIAAETDHPERLCGMHFFNPPVKMDLVEVVSGEETDEEVVDTAYAFVESLDKTPVLVRKDIPEFVVNNVLVPFMEEPGWMLDAGDADGVRQADAAMVYRRGYPMGPFELADFGGLDIFVHTRDQWDEPVPECYRSLVDADDLGRKTGEGFYDYEDGAGVNYEPGDGEGFDTLRVEARMVNEAARLVGQGVADPEDIDIAMRLGGGLPEGTCRTGDKLGLDRVLEKVESLYEETGAERYEPADYLVELVENGHTGEDAGRGFYDYADGGPYHYIEHEIDEDGVLRVVFDREERLNALSDDMLNEIDRLLKRVDTDEVTCVTFEGAGDRAFSAGADITGFTTADATDLMAVEDAVETIYDFERPTIAKIDGLCLGGGFEITMACDIRLATESSRLGSPEINLGLIPGGGGTQRLVRLVGEARTKELVFRGEQISAEKAVDWGILNRAVPEEEFEETVEAFVSDIADGPQTALKVAKQVINEGQDASLKTAIAMESQAFGLLSTTDDMLEGVEAFTHDRDPDFE</sequence>
<dbReference type="UniPathway" id="UPA00659"/>
<dbReference type="Pfam" id="PF00725">
    <property type="entry name" value="3HCDH"/>
    <property type="match status" value="2"/>
</dbReference>
<feature type="domain" description="3-hydroxyacyl-CoA dehydrogenase C-terminal" evidence="15">
    <location>
        <begin position="194"/>
        <end position="283"/>
    </location>
</feature>
<comment type="similarity">
    <text evidence="3 14">Belongs to the enoyl-CoA hydratase/isomerase family.</text>
</comment>
<dbReference type="InterPro" id="IPR006176">
    <property type="entry name" value="3-OHacyl-CoA_DH_NAD-bd"/>
</dbReference>
<comment type="pathway">
    <text evidence="2">Lipid metabolism; fatty acid beta-oxidation.</text>
</comment>
<dbReference type="SUPFAM" id="SSF48179">
    <property type="entry name" value="6-phosphogluconate dehydrogenase C-terminal domain-like"/>
    <property type="match status" value="2"/>
</dbReference>
<evidence type="ECO:0000256" key="3">
    <source>
        <dbReference type="ARBA" id="ARBA00005254"/>
    </source>
</evidence>
<evidence type="ECO:0000259" key="15">
    <source>
        <dbReference type="Pfam" id="PF00725"/>
    </source>
</evidence>
<dbReference type="PANTHER" id="PTHR23309:SF49">
    <property type="entry name" value="PEROXISOMAL BIFUNCTIONAL ENZYME"/>
    <property type="match status" value="1"/>
</dbReference>
<keyword evidence="12" id="KW-0456">Lyase</keyword>
<keyword evidence="18" id="KW-1185">Reference proteome</keyword>
<name>A0A830FQ37_9EURY</name>
<dbReference type="SUPFAM" id="SSF52096">
    <property type="entry name" value="ClpP/crotonase"/>
    <property type="match status" value="1"/>
</dbReference>
<comment type="similarity">
    <text evidence="4">In the N-terminal section; belongs to the enoyl-CoA hydratase/isomerase family.</text>
</comment>
<evidence type="ECO:0000313" key="18">
    <source>
        <dbReference type="Proteomes" id="UP000614609"/>
    </source>
</evidence>
<comment type="caution">
    <text evidence="17">The sequence shown here is derived from an EMBL/GenBank/DDBJ whole genome shotgun (WGS) entry which is preliminary data.</text>
</comment>
<dbReference type="InterPro" id="IPR029045">
    <property type="entry name" value="ClpP/crotonase-like_dom_sf"/>
</dbReference>
<feature type="domain" description="3-hydroxyacyl-CoA dehydrogenase C-terminal" evidence="15">
    <location>
        <begin position="298"/>
        <end position="394"/>
    </location>
</feature>
<reference evidence="17" key="1">
    <citation type="journal article" date="2014" name="Int. J. Syst. Evol. Microbiol.">
        <title>Complete genome sequence of Corynebacterium casei LMG S-19264T (=DSM 44701T), isolated from a smear-ripened cheese.</title>
        <authorList>
            <consortium name="US DOE Joint Genome Institute (JGI-PGF)"/>
            <person name="Walter F."/>
            <person name="Albersmeier A."/>
            <person name="Kalinowski J."/>
            <person name="Ruckert C."/>
        </authorList>
    </citation>
    <scope>NUCLEOTIDE SEQUENCE</scope>
    <source>
        <strain evidence="17">JCM 16108</strain>
    </source>
</reference>
<keyword evidence="11" id="KW-0413">Isomerase</keyword>
<dbReference type="Gene3D" id="3.40.50.720">
    <property type="entry name" value="NAD(P)-binding Rossmann-like Domain"/>
    <property type="match status" value="1"/>
</dbReference>
<dbReference type="FunFam" id="3.40.50.720:FF:000009">
    <property type="entry name" value="Fatty oxidation complex, alpha subunit"/>
    <property type="match status" value="1"/>
</dbReference>
<evidence type="ECO:0000256" key="4">
    <source>
        <dbReference type="ARBA" id="ARBA00008750"/>
    </source>
</evidence>
<evidence type="ECO:0000256" key="6">
    <source>
        <dbReference type="ARBA" id="ARBA00022832"/>
    </source>
</evidence>
<accession>A0A830FQ37</accession>
<evidence type="ECO:0000256" key="11">
    <source>
        <dbReference type="ARBA" id="ARBA00023235"/>
    </source>
</evidence>
<evidence type="ECO:0000256" key="5">
    <source>
        <dbReference type="ARBA" id="ARBA00011245"/>
    </source>
</evidence>
<evidence type="ECO:0000256" key="12">
    <source>
        <dbReference type="ARBA" id="ARBA00023239"/>
    </source>
</evidence>
<keyword evidence="13" id="KW-0511">Multifunctional enzyme</keyword>
<dbReference type="PROSITE" id="PS00166">
    <property type="entry name" value="ENOYL_COA_HYDRATASE"/>
    <property type="match status" value="1"/>
</dbReference>
<feature type="domain" description="3-hydroxyacyl-CoA dehydrogenase NAD binding" evidence="16">
    <location>
        <begin position="11"/>
        <end position="190"/>
    </location>
</feature>
<dbReference type="GO" id="GO:0016853">
    <property type="term" value="F:isomerase activity"/>
    <property type="evidence" value="ECO:0007669"/>
    <property type="project" value="UniProtKB-KW"/>
</dbReference>
<dbReference type="InterPro" id="IPR006108">
    <property type="entry name" value="3HC_DH_C"/>
</dbReference>
<dbReference type="InterPro" id="IPR001753">
    <property type="entry name" value="Enoyl-CoA_hydra/iso"/>
</dbReference>
<evidence type="ECO:0000256" key="8">
    <source>
        <dbReference type="ARBA" id="ARBA00023027"/>
    </source>
</evidence>
<keyword evidence="10" id="KW-0576">Peroxisome</keyword>
<evidence type="ECO:0000259" key="16">
    <source>
        <dbReference type="Pfam" id="PF02737"/>
    </source>
</evidence>
<dbReference type="Pfam" id="PF00378">
    <property type="entry name" value="ECH_1"/>
    <property type="match status" value="1"/>
</dbReference>
<evidence type="ECO:0000256" key="1">
    <source>
        <dbReference type="ARBA" id="ARBA00004275"/>
    </source>
</evidence>
<keyword evidence="6" id="KW-0276">Fatty acid metabolism</keyword>
<dbReference type="Pfam" id="PF02737">
    <property type="entry name" value="3HCDH_N"/>
    <property type="match status" value="1"/>
</dbReference>
<evidence type="ECO:0000256" key="13">
    <source>
        <dbReference type="ARBA" id="ARBA00023268"/>
    </source>
</evidence>
<dbReference type="Gene3D" id="1.10.1040.10">
    <property type="entry name" value="N-(1-d-carboxylethyl)-l-norvaline Dehydrogenase, domain 2"/>
    <property type="match status" value="2"/>
</dbReference>
<dbReference type="GO" id="GO:0006635">
    <property type="term" value="P:fatty acid beta-oxidation"/>
    <property type="evidence" value="ECO:0007669"/>
    <property type="project" value="UniProtKB-UniPathway"/>
</dbReference>
<dbReference type="InterPro" id="IPR036291">
    <property type="entry name" value="NAD(P)-bd_dom_sf"/>
</dbReference>
<reference evidence="17" key="2">
    <citation type="submission" date="2020-09" db="EMBL/GenBank/DDBJ databases">
        <authorList>
            <person name="Sun Q."/>
            <person name="Ohkuma M."/>
        </authorList>
    </citation>
    <scope>NUCLEOTIDE SEQUENCE</scope>
    <source>
        <strain evidence="17">JCM 16108</strain>
    </source>
</reference>
<evidence type="ECO:0000313" key="17">
    <source>
        <dbReference type="EMBL" id="GGM59755.1"/>
    </source>
</evidence>
<evidence type="ECO:0000256" key="2">
    <source>
        <dbReference type="ARBA" id="ARBA00005005"/>
    </source>
</evidence>
<dbReference type="FunFam" id="1.10.12.10:FF:000001">
    <property type="entry name" value="Probable enoyl-CoA hydratase, mitochondrial"/>
    <property type="match status" value="1"/>
</dbReference>
<dbReference type="EMBL" id="BMOO01000002">
    <property type="protein sequence ID" value="GGM59755.1"/>
    <property type="molecule type" value="Genomic_DNA"/>
</dbReference>
<dbReference type="CDD" id="cd06558">
    <property type="entry name" value="crotonase-like"/>
    <property type="match status" value="1"/>
</dbReference>
<dbReference type="Gene3D" id="3.90.226.10">
    <property type="entry name" value="2-enoyl-CoA Hydratase, Chain A, domain 1"/>
    <property type="match status" value="1"/>
</dbReference>
<dbReference type="GO" id="GO:0003857">
    <property type="term" value="F:(3S)-3-hydroxyacyl-CoA dehydrogenase (NAD+) activity"/>
    <property type="evidence" value="ECO:0007669"/>
    <property type="project" value="TreeGrafter"/>
</dbReference>
<evidence type="ECO:0000256" key="7">
    <source>
        <dbReference type="ARBA" id="ARBA00023002"/>
    </source>
</evidence>